<dbReference type="EMBL" id="QXHD01000004">
    <property type="protein sequence ID" value="NEZ56900.1"/>
    <property type="molecule type" value="Genomic_DNA"/>
</dbReference>
<proteinExistence type="predicted"/>
<evidence type="ECO:0000313" key="1">
    <source>
        <dbReference type="EMBL" id="NEZ56900.1"/>
    </source>
</evidence>
<evidence type="ECO:0000313" key="2">
    <source>
        <dbReference type="Proteomes" id="UP000481033"/>
    </source>
</evidence>
<name>A0A6M0RM15_9CYAN</name>
<accession>A0A6M0RM15</accession>
<dbReference type="Proteomes" id="UP000481033">
    <property type="component" value="Unassembled WGS sequence"/>
</dbReference>
<keyword evidence="2" id="KW-1185">Reference proteome</keyword>
<organism evidence="1 2">
    <name type="scientific">Adonisia turfae CCMR0081</name>
    <dbReference type="NCBI Taxonomy" id="2292702"/>
    <lineage>
        <taxon>Bacteria</taxon>
        <taxon>Bacillati</taxon>
        <taxon>Cyanobacteriota</taxon>
        <taxon>Adonisia</taxon>
        <taxon>Adonisia turfae</taxon>
    </lineage>
</organism>
<protein>
    <submittedName>
        <fullName evidence="1">Uncharacterized protein</fullName>
    </submittedName>
</protein>
<dbReference type="AlphaFoldDB" id="A0A6M0RM15"/>
<sequence>MELIMIGKRASSAMPVTQEESSSDFEGTLTLPEQFGKEQFCNENLREGLVLLINQQLLNENLAISATDVSAKIAMGHPLD</sequence>
<gene>
    <name evidence="1" type="ORF">DXZ20_14670</name>
</gene>
<comment type="caution">
    <text evidence="1">The sequence shown here is derived from an EMBL/GenBank/DDBJ whole genome shotgun (WGS) entry which is preliminary data.</text>
</comment>
<reference evidence="1 2" key="1">
    <citation type="journal article" date="2020" name="Microb. Ecol.">
        <title>Ecogenomics of the Marine Benthic Filamentous Cyanobacterium Adonisia.</title>
        <authorList>
            <person name="Walter J.M."/>
            <person name="Coutinho F.H."/>
            <person name="Leomil L."/>
            <person name="Hargreaves P.I."/>
            <person name="Campeao M.E."/>
            <person name="Vieira V.V."/>
            <person name="Silva B.S."/>
            <person name="Fistarol G.O."/>
            <person name="Salomon P.S."/>
            <person name="Sawabe T."/>
            <person name="Mino S."/>
            <person name="Hosokawa M."/>
            <person name="Miyashita H."/>
            <person name="Maruyama F."/>
            <person name="van Verk M.C."/>
            <person name="Dutilh B.E."/>
            <person name="Thompson C.C."/>
            <person name="Thompson F.L."/>
        </authorList>
    </citation>
    <scope>NUCLEOTIDE SEQUENCE [LARGE SCALE GENOMIC DNA]</scope>
    <source>
        <strain evidence="1 2">CCMR0081</strain>
    </source>
</reference>